<reference evidence="1 2" key="1">
    <citation type="submission" date="2024-02" db="EMBL/GenBank/DDBJ databases">
        <title>de novo genome assembly of Solanum bulbocastanum strain 11H21.</title>
        <authorList>
            <person name="Hosaka A.J."/>
        </authorList>
    </citation>
    <scope>NUCLEOTIDE SEQUENCE [LARGE SCALE GENOMIC DNA]</scope>
    <source>
        <tissue evidence="1">Young leaves</tissue>
    </source>
</reference>
<dbReference type="EMBL" id="JBANQN010000012">
    <property type="protein sequence ID" value="KAK6774018.1"/>
    <property type="molecule type" value="Genomic_DNA"/>
</dbReference>
<keyword evidence="2" id="KW-1185">Reference proteome</keyword>
<dbReference type="AlphaFoldDB" id="A0AAN8SRB4"/>
<comment type="caution">
    <text evidence="1">The sequence shown here is derived from an EMBL/GenBank/DDBJ whole genome shotgun (WGS) entry which is preliminary data.</text>
</comment>
<dbReference type="Proteomes" id="UP001371456">
    <property type="component" value="Unassembled WGS sequence"/>
</dbReference>
<evidence type="ECO:0000313" key="1">
    <source>
        <dbReference type="EMBL" id="KAK6774018.1"/>
    </source>
</evidence>
<dbReference type="PANTHER" id="PTHR37610:SF78">
    <property type="entry name" value="GAG-POLYPEPTIDE OF LTR COPIA-TYPE-RELATED"/>
    <property type="match status" value="1"/>
</dbReference>
<name>A0AAN8SRB4_SOLBU</name>
<protein>
    <submittedName>
        <fullName evidence="1">Uncharacterized protein</fullName>
    </submittedName>
</protein>
<gene>
    <name evidence="1" type="ORF">RDI58_029257</name>
</gene>
<proteinExistence type="predicted"/>
<dbReference type="PANTHER" id="PTHR37610">
    <property type="entry name" value="CCHC-TYPE DOMAIN-CONTAINING PROTEIN"/>
    <property type="match status" value="1"/>
</dbReference>
<sequence length="176" mass="19815">MENEAVPGLQNGPLGGVPQSSSFMQGQDIDYNHPLFLGPIDVSELSLIYFQLLGIENYTSLSRSIRLALLEQNKIRLIDGSARKEVFGVELWGQMERVNFVVLSWLMNSVFKSLLNGITFAFSALNVWVDLKERFDRVDRSRTYSLHKYIASLQQTLSLCLSTIQGSKPCGMSSKF</sequence>
<accession>A0AAN8SRB4</accession>
<evidence type="ECO:0000313" key="2">
    <source>
        <dbReference type="Proteomes" id="UP001371456"/>
    </source>
</evidence>
<organism evidence="1 2">
    <name type="scientific">Solanum bulbocastanum</name>
    <name type="common">Wild potato</name>
    <dbReference type="NCBI Taxonomy" id="147425"/>
    <lineage>
        <taxon>Eukaryota</taxon>
        <taxon>Viridiplantae</taxon>
        <taxon>Streptophyta</taxon>
        <taxon>Embryophyta</taxon>
        <taxon>Tracheophyta</taxon>
        <taxon>Spermatophyta</taxon>
        <taxon>Magnoliopsida</taxon>
        <taxon>eudicotyledons</taxon>
        <taxon>Gunneridae</taxon>
        <taxon>Pentapetalae</taxon>
        <taxon>asterids</taxon>
        <taxon>lamiids</taxon>
        <taxon>Solanales</taxon>
        <taxon>Solanaceae</taxon>
        <taxon>Solanoideae</taxon>
        <taxon>Solaneae</taxon>
        <taxon>Solanum</taxon>
    </lineage>
</organism>